<protein>
    <submittedName>
        <fullName evidence="2">Uncharacterized protein</fullName>
    </submittedName>
</protein>
<name>A0A0E9QTP0_ANGAN</name>
<feature type="transmembrane region" description="Helical" evidence="1">
    <location>
        <begin position="20"/>
        <end position="40"/>
    </location>
</feature>
<evidence type="ECO:0000256" key="1">
    <source>
        <dbReference type="SAM" id="Phobius"/>
    </source>
</evidence>
<reference evidence="2" key="1">
    <citation type="submission" date="2014-11" db="EMBL/GenBank/DDBJ databases">
        <authorList>
            <person name="Amaro Gonzalez C."/>
        </authorList>
    </citation>
    <scope>NUCLEOTIDE SEQUENCE</scope>
</reference>
<organism evidence="2">
    <name type="scientific">Anguilla anguilla</name>
    <name type="common">European freshwater eel</name>
    <name type="synonym">Muraena anguilla</name>
    <dbReference type="NCBI Taxonomy" id="7936"/>
    <lineage>
        <taxon>Eukaryota</taxon>
        <taxon>Metazoa</taxon>
        <taxon>Chordata</taxon>
        <taxon>Craniata</taxon>
        <taxon>Vertebrata</taxon>
        <taxon>Euteleostomi</taxon>
        <taxon>Actinopterygii</taxon>
        <taxon>Neopterygii</taxon>
        <taxon>Teleostei</taxon>
        <taxon>Anguilliformes</taxon>
        <taxon>Anguillidae</taxon>
        <taxon>Anguilla</taxon>
    </lineage>
</organism>
<dbReference type="AlphaFoldDB" id="A0A0E9QTP0"/>
<keyword evidence="1" id="KW-1133">Transmembrane helix</keyword>
<keyword evidence="1" id="KW-0812">Transmembrane</keyword>
<accession>A0A0E9QTP0</accession>
<keyword evidence="1" id="KW-0472">Membrane</keyword>
<evidence type="ECO:0000313" key="2">
    <source>
        <dbReference type="EMBL" id="JAH19645.1"/>
    </source>
</evidence>
<reference evidence="2" key="2">
    <citation type="journal article" date="2015" name="Fish Shellfish Immunol.">
        <title>Early steps in the European eel (Anguilla anguilla)-Vibrio vulnificus interaction in the gills: Role of the RtxA13 toxin.</title>
        <authorList>
            <person name="Callol A."/>
            <person name="Pajuelo D."/>
            <person name="Ebbesson L."/>
            <person name="Teles M."/>
            <person name="MacKenzie S."/>
            <person name="Amaro C."/>
        </authorList>
    </citation>
    <scope>NUCLEOTIDE SEQUENCE</scope>
</reference>
<sequence length="45" mass="5104">MFCVSPNWSQPPSVCLKESISGVVFGFMVQCSVLILDYLYKPYKV</sequence>
<dbReference type="EMBL" id="GBXM01088932">
    <property type="protein sequence ID" value="JAH19645.1"/>
    <property type="molecule type" value="Transcribed_RNA"/>
</dbReference>
<proteinExistence type="predicted"/>